<protein>
    <recommendedName>
        <fullName evidence="4">DUF3445 domain-containing protein</fullName>
    </recommendedName>
</protein>
<feature type="compositionally biased region" description="Basic and acidic residues" evidence="1">
    <location>
        <begin position="1"/>
        <end position="12"/>
    </location>
</feature>
<dbReference type="Pfam" id="PF11927">
    <property type="entry name" value="HODM_asu-like"/>
    <property type="match status" value="1"/>
</dbReference>
<gene>
    <name evidence="2" type="ORF">SAMN05421512_111100</name>
</gene>
<evidence type="ECO:0008006" key="4">
    <source>
        <dbReference type="Google" id="ProtNLM"/>
    </source>
</evidence>
<feature type="region of interest" description="Disordered" evidence="1">
    <location>
        <begin position="1"/>
        <end position="28"/>
    </location>
</feature>
<keyword evidence="3" id="KW-1185">Reference proteome</keyword>
<dbReference type="OrthoDB" id="5242510at2"/>
<evidence type="ECO:0000256" key="1">
    <source>
        <dbReference type="SAM" id="MobiDB-lite"/>
    </source>
</evidence>
<reference evidence="2 3" key="1">
    <citation type="submission" date="2017-08" db="EMBL/GenBank/DDBJ databases">
        <authorList>
            <person name="de Groot N.N."/>
        </authorList>
    </citation>
    <scope>NUCLEOTIDE SEQUENCE [LARGE SCALE GENOMIC DNA]</scope>
    <source>
        <strain evidence="2 3">USBA 352</strain>
    </source>
</reference>
<name>A0A285TIF2_9HYPH</name>
<dbReference type="InterPro" id="IPR021848">
    <property type="entry name" value="HODM_asu-like"/>
</dbReference>
<accession>A0A285TIF2</accession>
<dbReference type="EMBL" id="OBML01000011">
    <property type="protein sequence ID" value="SOC21518.1"/>
    <property type="molecule type" value="Genomic_DNA"/>
</dbReference>
<dbReference type="AlphaFoldDB" id="A0A285TIF2"/>
<evidence type="ECO:0000313" key="2">
    <source>
        <dbReference type="EMBL" id="SOC21518.1"/>
    </source>
</evidence>
<organism evidence="2 3">
    <name type="scientific">Stappia indica</name>
    <dbReference type="NCBI Taxonomy" id="538381"/>
    <lineage>
        <taxon>Bacteria</taxon>
        <taxon>Pseudomonadati</taxon>
        <taxon>Pseudomonadota</taxon>
        <taxon>Alphaproteobacteria</taxon>
        <taxon>Hyphomicrobiales</taxon>
        <taxon>Stappiaceae</taxon>
        <taxon>Stappia</taxon>
    </lineage>
</organism>
<proteinExistence type="predicted"/>
<evidence type="ECO:0000313" key="3">
    <source>
        <dbReference type="Proteomes" id="UP000219331"/>
    </source>
</evidence>
<sequence>MNDFDGGGRDRPAPAGPPFSHTPYDGSARPFSVGLQPLDLADWIEPDARLVEQLDEKERLLAGGGEAPVLLAEDSTQDAQQEVLDLLAAHLPHRFPDLYRREGEAIRILPAGRTVALSGSDDIPLGRAARLVQEDLILMRASPQGYRLAAGALCFPSSWSLTDKFARPMTAIHETVPGFNDGRMGPMVARIFDNLPVGRPSWRLNWSLYTGPALHRPFPKRIAADGTDPHRLARDEASGLHVRVERQTLRRLPKSGDILFTIRIHHDPVAAFARHPLGGQLALGLRRQLLELDTAQTAYKGLTAGRDAIAEGLRKLAAQIQNDKNH</sequence>
<dbReference type="Proteomes" id="UP000219331">
    <property type="component" value="Unassembled WGS sequence"/>
</dbReference>
<dbReference type="RefSeq" id="WP_097175993.1">
    <property type="nucleotide sequence ID" value="NZ_OBML01000011.1"/>
</dbReference>
<dbReference type="STRING" id="538381.GCA_001696535_01746"/>